<protein>
    <recommendedName>
        <fullName evidence="3">phospholipase C</fullName>
        <ecNumber evidence="3">3.1.4.3</ecNumber>
    </recommendedName>
</protein>
<name>A0ABT6AAW2_9ACTN</name>
<comment type="similarity">
    <text evidence="2">Belongs to the bacterial phospholipase C family.</text>
</comment>
<evidence type="ECO:0000256" key="7">
    <source>
        <dbReference type="ARBA" id="ARBA00048421"/>
    </source>
</evidence>
<keyword evidence="6" id="KW-0843">Virulence</keyword>
<accession>A0ABT6AAW2</accession>
<organism evidence="9 10">
    <name type="scientific">Streptomyces tropicalis</name>
    <dbReference type="NCBI Taxonomy" id="3034234"/>
    <lineage>
        <taxon>Bacteria</taxon>
        <taxon>Bacillati</taxon>
        <taxon>Actinomycetota</taxon>
        <taxon>Actinomycetes</taxon>
        <taxon>Kitasatosporales</taxon>
        <taxon>Streptomycetaceae</taxon>
        <taxon>Streptomyces</taxon>
    </lineage>
</organism>
<keyword evidence="4" id="KW-0134">Cell wall</keyword>
<evidence type="ECO:0000256" key="2">
    <source>
        <dbReference type="ARBA" id="ARBA00009717"/>
    </source>
</evidence>
<evidence type="ECO:0000256" key="6">
    <source>
        <dbReference type="ARBA" id="ARBA00023026"/>
    </source>
</evidence>
<evidence type="ECO:0000313" key="10">
    <source>
        <dbReference type="Proteomes" id="UP001221150"/>
    </source>
</evidence>
<dbReference type="InterPro" id="IPR017850">
    <property type="entry name" value="Alkaline_phosphatase_core_sf"/>
</dbReference>
<keyword evidence="5" id="KW-0378">Hydrolase</keyword>
<dbReference type="PANTHER" id="PTHR31956:SF8">
    <property type="entry name" value="ACID PHOSPHATASE PHOA (AFU_ORTHOLOGUE AFUA_1G03570)"/>
    <property type="match status" value="1"/>
</dbReference>
<keyword evidence="4" id="KW-0964">Secreted</keyword>
<sequence length="373" mass="39405">MKHRVTRGTRRLMVLAAAFAALLAAGGGTLAAMQAEAAPAAGPRHVFVINLENKGYDETWGPGSKAPYLSQTLRSQGVLLSQYYGIGHNSLDNYVAQISGQGPNPDTQADCQTFAPFVQTGTADPGQAVGRGCVHPSGVKTLADQMDASGHTWKGYMEDMGTPCRHPAVGAVDDTQKAKAGDQYATRHNPFMYFHSIIDRQDDCARHVVDQSALTTDLQTTATTPDLSYITPNLCDDGHDSPCVDGRPGGLASADEWLKKWVPAITSSPAFKQDGMLVITFDESDGPDKDSSACCGEGPAPNAPLPGITGQGGGRTGALVVSPFTKGGTWSTTPYNHYSLLASIEDRFGLPYLGYAGQKGLSRFGTDVFNTGT</sequence>
<dbReference type="Pfam" id="PF04185">
    <property type="entry name" value="Phosphoesterase"/>
    <property type="match status" value="1"/>
</dbReference>
<evidence type="ECO:0000313" key="9">
    <source>
        <dbReference type="EMBL" id="MDF3301797.1"/>
    </source>
</evidence>
<proteinExistence type="inferred from homology"/>
<reference evidence="9 10" key="1">
    <citation type="submission" date="2023-03" db="EMBL/GenBank/DDBJ databases">
        <title>Draft genome sequence of Streptomyces sp. K1PA1 isolated from peat swamp forest in Thailand.</title>
        <authorList>
            <person name="Klaysubun C."/>
            <person name="Duangmal K."/>
        </authorList>
    </citation>
    <scope>NUCLEOTIDE SEQUENCE [LARGE SCALE GENOMIC DNA]</scope>
    <source>
        <strain evidence="9 10">K1PA1</strain>
    </source>
</reference>
<dbReference type="RefSeq" id="WP_276111371.1">
    <property type="nucleotide sequence ID" value="NZ_JARJBB010000015.1"/>
</dbReference>
<evidence type="ECO:0000256" key="8">
    <source>
        <dbReference type="SAM" id="SignalP"/>
    </source>
</evidence>
<dbReference type="PANTHER" id="PTHR31956">
    <property type="entry name" value="NON-SPECIFIC PHOSPHOLIPASE C4-RELATED"/>
    <property type="match status" value="1"/>
</dbReference>
<comment type="catalytic activity">
    <reaction evidence="7">
        <text>a 1,2-diacyl-sn-glycero-3-phosphocholine + H2O = phosphocholine + a 1,2-diacyl-sn-glycerol + H(+)</text>
        <dbReference type="Rhea" id="RHEA:10604"/>
        <dbReference type="ChEBI" id="CHEBI:15377"/>
        <dbReference type="ChEBI" id="CHEBI:15378"/>
        <dbReference type="ChEBI" id="CHEBI:17815"/>
        <dbReference type="ChEBI" id="CHEBI:57643"/>
        <dbReference type="ChEBI" id="CHEBI:295975"/>
        <dbReference type="EC" id="3.1.4.3"/>
    </reaction>
    <physiologicalReaction direction="left-to-right" evidence="7">
        <dbReference type="Rhea" id="RHEA:10605"/>
    </physiologicalReaction>
</comment>
<keyword evidence="8" id="KW-0732">Signal</keyword>
<dbReference type="EC" id="3.1.4.3" evidence="3"/>
<dbReference type="PROSITE" id="PS51318">
    <property type="entry name" value="TAT"/>
    <property type="match status" value="1"/>
</dbReference>
<comment type="subcellular location">
    <subcellularLocation>
        <location evidence="1">Secreted</location>
        <location evidence="1">Cell wall</location>
    </subcellularLocation>
</comment>
<dbReference type="InterPro" id="IPR006311">
    <property type="entry name" value="TAT_signal"/>
</dbReference>
<feature type="chain" id="PRO_5045171949" description="phospholipase C" evidence="8">
    <location>
        <begin position="32"/>
        <end position="373"/>
    </location>
</feature>
<feature type="signal peptide" evidence="8">
    <location>
        <begin position="1"/>
        <end position="31"/>
    </location>
</feature>
<evidence type="ECO:0000256" key="3">
    <source>
        <dbReference type="ARBA" id="ARBA00012018"/>
    </source>
</evidence>
<evidence type="ECO:0000256" key="5">
    <source>
        <dbReference type="ARBA" id="ARBA00022801"/>
    </source>
</evidence>
<dbReference type="Proteomes" id="UP001221150">
    <property type="component" value="Unassembled WGS sequence"/>
</dbReference>
<gene>
    <name evidence="9" type="ORF">P3H78_24855</name>
</gene>
<dbReference type="EMBL" id="JARJBB010000015">
    <property type="protein sequence ID" value="MDF3301797.1"/>
    <property type="molecule type" value="Genomic_DNA"/>
</dbReference>
<dbReference type="InterPro" id="IPR007312">
    <property type="entry name" value="Phosphoesterase"/>
</dbReference>
<keyword evidence="10" id="KW-1185">Reference proteome</keyword>
<evidence type="ECO:0000256" key="4">
    <source>
        <dbReference type="ARBA" id="ARBA00022512"/>
    </source>
</evidence>
<evidence type="ECO:0000256" key="1">
    <source>
        <dbReference type="ARBA" id="ARBA00004191"/>
    </source>
</evidence>
<comment type="caution">
    <text evidence="9">The sequence shown here is derived from an EMBL/GenBank/DDBJ whole genome shotgun (WGS) entry which is preliminary data.</text>
</comment>
<dbReference type="Gene3D" id="3.40.720.10">
    <property type="entry name" value="Alkaline Phosphatase, subunit A"/>
    <property type="match status" value="1"/>
</dbReference>